<evidence type="ECO:0000313" key="7">
    <source>
        <dbReference type="EMBL" id="KKI49958.1"/>
    </source>
</evidence>
<evidence type="ECO:0000256" key="5">
    <source>
        <dbReference type="PROSITE-ProRule" id="PRU00169"/>
    </source>
</evidence>
<accession>A0A0M2NCK3</accession>
<feature type="domain" description="Response regulatory" evidence="6">
    <location>
        <begin position="6"/>
        <end position="119"/>
    </location>
</feature>
<dbReference type="InterPro" id="IPR011006">
    <property type="entry name" value="CheY-like_superfamily"/>
</dbReference>
<keyword evidence="2" id="KW-0597">Phosphoprotein</keyword>
<dbReference type="PANTHER" id="PTHR44591">
    <property type="entry name" value="STRESS RESPONSE REGULATOR PROTEIN 1"/>
    <property type="match status" value="1"/>
</dbReference>
<name>A0A0M2NCK3_9FIRM</name>
<dbReference type="Pfam" id="PF08769">
    <property type="entry name" value="Spo0A_C"/>
    <property type="match status" value="1"/>
</dbReference>
<evidence type="ECO:0000256" key="3">
    <source>
        <dbReference type="ARBA" id="ARBA00023125"/>
    </source>
</evidence>
<proteinExistence type="predicted"/>
<dbReference type="GO" id="GO:0005509">
    <property type="term" value="F:calcium ion binding"/>
    <property type="evidence" value="ECO:0007669"/>
    <property type="project" value="InterPro"/>
</dbReference>
<dbReference type="GO" id="GO:0005737">
    <property type="term" value="C:cytoplasm"/>
    <property type="evidence" value="ECO:0007669"/>
    <property type="project" value="InterPro"/>
</dbReference>
<dbReference type="RefSeq" id="WP_046444386.1">
    <property type="nucleotide sequence ID" value="NZ_CAUERS010000114.1"/>
</dbReference>
<dbReference type="InterPro" id="IPR050595">
    <property type="entry name" value="Bact_response_regulator"/>
</dbReference>
<comment type="caution">
    <text evidence="5">Lacks conserved residue(s) required for the propagation of feature annotation.</text>
</comment>
<sequence length="255" mass="28931">MTRFRRTLIVEQSNEYVNQVRDILQDVSDSFYGTTSGEEAFELYDRYHPDLVLVEAILPGYDGFALMEHMLADKDVVKLVLTSLSQELIIKKAFELEANYIFVKPYVKKIFVDRLLDAADLHTYNRSLSLLDGDQLLSARISVVLKRLGVPANIQGYKLLKGALLLVCRNQQSIRPLNKNIYRPLALKYGSTEKCVERNIRHAIETAADRGDPDAFIEYFGYTISAEKGKPTNGEFIAALAEKILLQFESGKETE</sequence>
<reference evidence="7 8" key="1">
    <citation type="submission" date="2015-04" db="EMBL/GenBank/DDBJ databases">
        <title>Draft genome sequence of bacteremic isolate Catabacter hongkongensis type strain HKU16T.</title>
        <authorList>
            <person name="Lau S.K."/>
            <person name="Teng J.L."/>
            <person name="Huang Y."/>
            <person name="Curreem S.O."/>
            <person name="Tsui S.K."/>
            <person name="Woo P.C."/>
        </authorList>
    </citation>
    <scope>NUCLEOTIDE SEQUENCE [LARGE SCALE GENOMIC DNA]</scope>
    <source>
        <strain evidence="7 8">HKU16</strain>
    </source>
</reference>
<evidence type="ECO:0000256" key="2">
    <source>
        <dbReference type="ARBA" id="ARBA00022553"/>
    </source>
</evidence>
<dbReference type="Gene3D" id="1.10.10.10">
    <property type="entry name" value="Winged helix-like DNA-binding domain superfamily/Winged helix DNA-binding domain"/>
    <property type="match status" value="1"/>
</dbReference>
<dbReference type="Gene3D" id="3.40.50.2300">
    <property type="match status" value="1"/>
</dbReference>
<organism evidence="7 8">
    <name type="scientific">Christensenella hongkongensis</name>
    <dbReference type="NCBI Taxonomy" id="270498"/>
    <lineage>
        <taxon>Bacteria</taxon>
        <taxon>Bacillati</taxon>
        <taxon>Bacillota</taxon>
        <taxon>Clostridia</taxon>
        <taxon>Christensenellales</taxon>
        <taxon>Christensenellaceae</taxon>
        <taxon>Christensenella</taxon>
    </lineage>
</organism>
<dbReference type="OrthoDB" id="9793299at2"/>
<evidence type="ECO:0000313" key="8">
    <source>
        <dbReference type="Proteomes" id="UP000034076"/>
    </source>
</evidence>
<dbReference type="Proteomes" id="UP000034076">
    <property type="component" value="Unassembled WGS sequence"/>
</dbReference>
<dbReference type="PROSITE" id="PS50110">
    <property type="entry name" value="RESPONSE_REGULATORY"/>
    <property type="match status" value="1"/>
</dbReference>
<dbReference type="GO" id="GO:0003700">
    <property type="term" value="F:DNA-binding transcription factor activity"/>
    <property type="evidence" value="ECO:0007669"/>
    <property type="project" value="InterPro"/>
</dbReference>
<evidence type="ECO:0000256" key="1">
    <source>
        <dbReference type="ARBA" id="ARBA00018672"/>
    </source>
</evidence>
<dbReference type="GO" id="GO:0042173">
    <property type="term" value="P:regulation of sporulation resulting in formation of a cellular spore"/>
    <property type="evidence" value="ECO:0007669"/>
    <property type="project" value="InterPro"/>
</dbReference>
<dbReference type="AlphaFoldDB" id="A0A0M2NCK3"/>
<dbReference type="SMART" id="SM00448">
    <property type="entry name" value="REC"/>
    <property type="match status" value="1"/>
</dbReference>
<dbReference type="STRING" id="270498.CHK_2574"/>
<dbReference type="GO" id="GO:0000160">
    <property type="term" value="P:phosphorelay signal transduction system"/>
    <property type="evidence" value="ECO:0007669"/>
    <property type="project" value="InterPro"/>
</dbReference>
<dbReference type="EMBL" id="LAYJ01000115">
    <property type="protein sequence ID" value="KKI49958.1"/>
    <property type="molecule type" value="Genomic_DNA"/>
</dbReference>
<dbReference type="SUPFAM" id="SSF52172">
    <property type="entry name" value="CheY-like"/>
    <property type="match status" value="1"/>
</dbReference>
<dbReference type="InterPro" id="IPR016032">
    <property type="entry name" value="Sig_transdc_resp-reg_C-effctor"/>
</dbReference>
<dbReference type="InterPro" id="IPR001789">
    <property type="entry name" value="Sig_transdc_resp-reg_receiver"/>
</dbReference>
<dbReference type="InterPro" id="IPR036388">
    <property type="entry name" value="WH-like_DNA-bd_sf"/>
</dbReference>
<dbReference type="InterPro" id="IPR014879">
    <property type="entry name" value="Spo0A_C"/>
</dbReference>
<dbReference type="GO" id="GO:0003677">
    <property type="term" value="F:DNA binding"/>
    <property type="evidence" value="ECO:0007669"/>
    <property type="project" value="UniProtKB-KW"/>
</dbReference>
<comment type="caution">
    <text evidence="7">The sequence shown here is derived from an EMBL/GenBank/DDBJ whole genome shotgun (WGS) entry which is preliminary data.</text>
</comment>
<comment type="function">
    <text evidence="4">May play the central regulatory role in sporulation. It may be an element of the effector pathway responsible for the activation of sporulation genes in response to nutritional stress. Spo0A may act in concert with spo0H (a sigma factor) to control the expression of some genes that are critical to the sporulation process.</text>
</comment>
<dbReference type="PANTHER" id="PTHR44591:SF3">
    <property type="entry name" value="RESPONSE REGULATORY DOMAIN-CONTAINING PROTEIN"/>
    <property type="match status" value="1"/>
</dbReference>
<evidence type="ECO:0000259" key="6">
    <source>
        <dbReference type="PROSITE" id="PS50110"/>
    </source>
</evidence>
<keyword evidence="3" id="KW-0238">DNA-binding</keyword>
<dbReference type="Pfam" id="PF00072">
    <property type="entry name" value="Response_reg"/>
    <property type="match status" value="1"/>
</dbReference>
<keyword evidence="8" id="KW-1185">Reference proteome</keyword>
<evidence type="ECO:0000256" key="4">
    <source>
        <dbReference type="ARBA" id="ARBA00024867"/>
    </source>
</evidence>
<protein>
    <recommendedName>
        <fullName evidence="1">Stage 0 sporulation protein A homolog</fullName>
    </recommendedName>
</protein>
<dbReference type="SUPFAM" id="SSF46894">
    <property type="entry name" value="C-terminal effector domain of the bipartite response regulators"/>
    <property type="match status" value="1"/>
</dbReference>
<gene>
    <name evidence="7" type="ORF">CHK_2574</name>
</gene>